<gene>
    <name evidence="1" type="ordered locus">BpOF4_00745</name>
</gene>
<dbReference type="EMBL" id="CP001878">
    <property type="protein sequence ID" value="ADC48218.1"/>
    <property type="molecule type" value="Genomic_DNA"/>
</dbReference>
<dbReference type="HOGENOM" id="CLU_3380567_0_0_9"/>
<accession>D3FU16</accession>
<dbReference type="AlphaFoldDB" id="D3FU16"/>
<proteinExistence type="predicted"/>
<dbReference type="KEGG" id="bpf:BpOF4_00745"/>
<dbReference type="STRING" id="398511.BpOF4_00745"/>
<dbReference type="Proteomes" id="UP000001544">
    <property type="component" value="Chromosome"/>
</dbReference>
<reference evidence="1 2" key="1">
    <citation type="journal article" date="2011" name="Environ. Microbiol.">
        <title>Genome of alkaliphilic Bacillus pseudofirmus OF4 reveals adaptations that support the ability to grow in an external pH range from 7.5 to 11.4.</title>
        <authorList>
            <person name="Janto B."/>
            <person name="Ahmed A."/>
            <person name="Ito M."/>
            <person name="Liu J."/>
            <person name="Hicks D.B."/>
            <person name="Pagni S."/>
            <person name="Fackelmayer O.J."/>
            <person name="Smith T.A."/>
            <person name="Earl J."/>
            <person name="Elbourne L.D."/>
            <person name="Hassan K."/>
            <person name="Paulsen I.T."/>
            <person name="Kolsto A.B."/>
            <person name="Tourasse N.J."/>
            <person name="Ehrlich G.D."/>
            <person name="Boissy R."/>
            <person name="Ivey D.M."/>
            <person name="Li G."/>
            <person name="Xue Y."/>
            <person name="Ma Y."/>
            <person name="Hu F.Z."/>
            <person name="Krulwich T.A."/>
        </authorList>
    </citation>
    <scope>NUCLEOTIDE SEQUENCE [LARGE SCALE GENOMIC DNA]</scope>
    <source>
        <strain evidence="2">ATCC BAA-2126 / JCM 17055 / OF4</strain>
    </source>
</reference>
<organism evidence="1 2">
    <name type="scientific">Alkalihalophilus pseudofirmus (strain ATCC BAA-2126 / JCM 17055 / OF4)</name>
    <name type="common">Bacillus pseudofirmus</name>
    <dbReference type="NCBI Taxonomy" id="398511"/>
    <lineage>
        <taxon>Bacteria</taxon>
        <taxon>Bacillati</taxon>
        <taxon>Bacillota</taxon>
        <taxon>Bacilli</taxon>
        <taxon>Bacillales</taxon>
        <taxon>Bacillaceae</taxon>
        <taxon>Alkalihalophilus</taxon>
    </lineage>
</organism>
<protein>
    <submittedName>
        <fullName evidence="1">Uncharacterized protein</fullName>
    </submittedName>
</protein>
<sequence>MHQLYGWNQNLILQENILVPINNNEAFHKEEMI</sequence>
<evidence type="ECO:0000313" key="2">
    <source>
        <dbReference type="Proteomes" id="UP000001544"/>
    </source>
</evidence>
<keyword evidence="2" id="KW-1185">Reference proteome</keyword>
<name>D3FU16_ALKPO</name>
<evidence type="ECO:0000313" key="1">
    <source>
        <dbReference type="EMBL" id="ADC48218.1"/>
    </source>
</evidence>